<protein>
    <submittedName>
        <fullName evidence="3">UDP-N-acetylglucosamine 2-epimerase</fullName>
    </submittedName>
</protein>
<dbReference type="Gene3D" id="3.40.50.2000">
    <property type="entry name" value="Glycogen Phosphorylase B"/>
    <property type="match status" value="2"/>
</dbReference>
<sequence length="385" mass="41750">MRLLNVVGARPQFVKLAPVCRAIEAYNGRNPATPVDNVILHTGQHYDPGLSDVFFEELEIPRPNVALGVGSGSHGQQTARMLDGIEQLLLKDKLDAVVVYGDTNSTIAAALAAVKLHIPVVHVEAGLRSFNRRMPEEINRIATDHVSDLLLAPTPTAVRNLEAERLSSRTKFTGDVMLDAIHFNREIAKRRSSIMDRFELSGVDYAVATVHRAENTDGPRLQQVMDALARVASDGLTIVLPLHPRTSNKLKTDLPQWRPPQNLRIVEPLGYLDMLRLVDGAKLVLTDSGGLQKEAFFLGKPCVTLRDETEWVETVEGGGNIVVGVDVAAILNAVGHWRDKIATGSADFSSGIRSGFGDGAAADHTIKAIVEFLQTSRDGAATLNG</sequence>
<evidence type="ECO:0000313" key="3">
    <source>
        <dbReference type="EMBL" id="MBB6091653.1"/>
    </source>
</evidence>
<keyword evidence="1" id="KW-0413">Isomerase</keyword>
<accession>A0A841HG42</accession>
<dbReference type="PANTHER" id="PTHR43174">
    <property type="entry name" value="UDP-N-ACETYLGLUCOSAMINE 2-EPIMERASE"/>
    <property type="match status" value="1"/>
</dbReference>
<dbReference type="PANTHER" id="PTHR43174:SF1">
    <property type="entry name" value="UDP-N-ACETYLGLUCOSAMINE 2-EPIMERASE"/>
    <property type="match status" value="1"/>
</dbReference>
<dbReference type="NCBIfam" id="TIGR00236">
    <property type="entry name" value="wecB"/>
    <property type="match status" value="1"/>
</dbReference>
<evidence type="ECO:0000313" key="4">
    <source>
        <dbReference type="Proteomes" id="UP000588068"/>
    </source>
</evidence>
<dbReference type="CDD" id="cd03786">
    <property type="entry name" value="GTB_UDP-GlcNAc_2-Epimerase"/>
    <property type="match status" value="1"/>
</dbReference>
<organism evidence="3 4">
    <name type="scientific">Povalibacter uvarum</name>
    <dbReference type="NCBI Taxonomy" id="732238"/>
    <lineage>
        <taxon>Bacteria</taxon>
        <taxon>Pseudomonadati</taxon>
        <taxon>Pseudomonadota</taxon>
        <taxon>Gammaproteobacteria</taxon>
        <taxon>Steroidobacterales</taxon>
        <taxon>Steroidobacteraceae</taxon>
        <taxon>Povalibacter</taxon>
    </lineage>
</organism>
<dbReference type="GO" id="GO:0016853">
    <property type="term" value="F:isomerase activity"/>
    <property type="evidence" value="ECO:0007669"/>
    <property type="project" value="UniProtKB-KW"/>
</dbReference>
<comment type="caution">
    <text evidence="3">The sequence shown here is derived from an EMBL/GenBank/DDBJ whole genome shotgun (WGS) entry which is preliminary data.</text>
</comment>
<reference evidence="3 4" key="1">
    <citation type="submission" date="2020-08" db="EMBL/GenBank/DDBJ databases">
        <title>Genomic Encyclopedia of Type Strains, Phase IV (KMG-IV): sequencing the most valuable type-strain genomes for metagenomic binning, comparative biology and taxonomic classification.</title>
        <authorList>
            <person name="Goeker M."/>
        </authorList>
    </citation>
    <scope>NUCLEOTIDE SEQUENCE [LARGE SCALE GENOMIC DNA]</scope>
    <source>
        <strain evidence="3 4">DSM 26723</strain>
    </source>
</reference>
<proteinExistence type="inferred from homology"/>
<dbReference type="InterPro" id="IPR029767">
    <property type="entry name" value="WecB-like"/>
</dbReference>
<gene>
    <name evidence="3" type="ORF">HNQ60_000499</name>
</gene>
<dbReference type="RefSeq" id="WP_184329441.1">
    <property type="nucleotide sequence ID" value="NZ_JACHHZ010000001.1"/>
</dbReference>
<name>A0A841HG42_9GAMM</name>
<comment type="similarity">
    <text evidence="1">Belongs to the UDP-N-acetylglucosamine 2-epimerase family.</text>
</comment>
<evidence type="ECO:0000256" key="1">
    <source>
        <dbReference type="RuleBase" id="RU003513"/>
    </source>
</evidence>
<evidence type="ECO:0000259" key="2">
    <source>
        <dbReference type="Pfam" id="PF02350"/>
    </source>
</evidence>
<dbReference type="AlphaFoldDB" id="A0A841HG42"/>
<keyword evidence="4" id="KW-1185">Reference proteome</keyword>
<dbReference type="EMBL" id="JACHHZ010000001">
    <property type="protein sequence ID" value="MBB6091653.1"/>
    <property type="molecule type" value="Genomic_DNA"/>
</dbReference>
<dbReference type="Proteomes" id="UP000588068">
    <property type="component" value="Unassembled WGS sequence"/>
</dbReference>
<feature type="domain" description="UDP-N-acetylglucosamine 2-epimerase" evidence="2">
    <location>
        <begin position="35"/>
        <end position="369"/>
    </location>
</feature>
<dbReference type="InterPro" id="IPR003331">
    <property type="entry name" value="UDP_GlcNAc_Epimerase_2_dom"/>
</dbReference>
<dbReference type="SUPFAM" id="SSF53756">
    <property type="entry name" value="UDP-Glycosyltransferase/glycogen phosphorylase"/>
    <property type="match status" value="1"/>
</dbReference>
<dbReference type="Pfam" id="PF02350">
    <property type="entry name" value="Epimerase_2"/>
    <property type="match status" value="1"/>
</dbReference>